<comment type="caution">
    <text evidence="1">The sequence shown here is derived from an EMBL/GenBank/DDBJ whole genome shotgun (WGS) entry which is preliminary data.</text>
</comment>
<protein>
    <submittedName>
        <fullName evidence="1">Uncharacterized protein</fullName>
    </submittedName>
</protein>
<dbReference type="Proteomes" id="UP000006468">
    <property type="component" value="Chromosome"/>
</dbReference>
<dbReference type="AlphaFoldDB" id="D5QEU9"/>
<gene>
    <name evidence="1" type="ORF">GXY_08320</name>
</gene>
<sequence>MTRAASSIPRFIGHTSAMSYGEKHTMDNALPRGWPTLYPIIRDQNQKTARRFAPVRHAAWIGMRPPEQYAQYLYSKPCRTSVHGNWHDDTPRQ</sequence>
<evidence type="ECO:0000313" key="2">
    <source>
        <dbReference type="Proteomes" id="UP000006468"/>
    </source>
</evidence>
<dbReference type="HOGENOM" id="CLU_2395851_0_0_5"/>
<proteinExistence type="predicted"/>
<organism evidence="1 2">
    <name type="scientific">Novacetimonas hansenii ATCC 23769</name>
    <dbReference type="NCBI Taxonomy" id="714995"/>
    <lineage>
        <taxon>Bacteria</taxon>
        <taxon>Pseudomonadati</taxon>
        <taxon>Pseudomonadota</taxon>
        <taxon>Alphaproteobacteria</taxon>
        <taxon>Acetobacterales</taxon>
        <taxon>Acetobacteraceae</taxon>
        <taxon>Novacetimonas</taxon>
    </lineage>
</organism>
<accession>D5QEU9</accession>
<reference evidence="1 2" key="1">
    <citation type="journal article" date="2010" name="J. Bacteriol.">
        <title>Genome sequence of a cellulose-producing bacterium, Gluconacetobacter hansenii ATCC 23769.</title>
        <authorList>
            <person name="Iyer P.R."/>
            <person name="Geib S.M."/>
            <person name="Catchmark J."/>
            <person name="Kao T.H."/>
            <person name="Tien M."/>
        </authorList>
    </citation>
    <scope>NUCLEOTIDE SEQUENCE [LARGE SCALE GENOMIC DNA]</scope>
    <source>
        <strain evidence="1 2">ATCC 23769</strain>
    </source>
</reference>
<evidence type="ECO:0000313" key="1">
    <source>
        <dbReference type="EMBL" id="EFG84510.1"/>
    </source>
</evidence>
<dbReference type="EMBL" id="ADTV01000031">
    <property type="protein sequence ID" value="EFG84510.1"/>
    <property type="molecule type" value="Genomic_DNA"/>
</dbReference>
<name>D5QEU9_NOVHA</name>